<keyword evidence="7" id="KW-1185">Reference proteome</keyword>
<dbReference type="NCBIfam" id="TIGR02180">
    <property type="entry name" value="GRX_euk"/>
    <property type="match status" value="1"/>
</dbReference>
<evidence type="ECO:0000256" key="3">
    <source>
        <dbReference type="ARBA" id="ARBA00023157"/>
    </source>
</evidence>
<dbReference type="AlphaFoldDB" id="A0A151ZBZ8"/>
<dbReference type="GO" id="GO:0015038">
    <property type="term" value="F:glutathione disulfide oxidoreductase activity"/>
    <property type="evidence" value="ECO:0007669"/>
    <property type="project" value="TreeGrafter"/>
</dbReference>
<dbReference type="InterPro" id="IPR014025">
    <property type="entry name" value="Glutaredoxin_subgr"/>
</dbReference>
<dbReference type="InterPro" id="IPR002109">
    <property type="entry name" value="Glutaredoxin"/>
</dbReference>
<dbReference type="InterPro" id="IPR036249">
    <property type="entry name" value="Thioredoxin-like_sf"/>
</dbReference>
<dbReference type="InterPro" id="IPR011899">
    <property type="entry name" value="Glutaredoxin_euk/vir"/>
</dbReference>
<dbReference type="OMA" id="KPGHLEC"/>
<sequence>MASEFVKQLIHTNKLLVFAKTTCPYCVKVSNLFRDLKVQPNYIWLDQRDDGPTIQSALREITGVSTVPQVFIKEKFIGGCDDTHKLHNKGGLVPLLKDAGLLE</sequence>
<dbReference type="STRING" id="361077.A0A151ZBZ8"/>
<name>A0A151ZBZ8_TIELA</name>
<evidence type="ECO:0000256" key="2">
    <source>
        <dbReference type="ARBA" id="ARBA00022982"/>
    </source>
</evidence>
<dbReference type="OrthoDB" id="418495at2759"/>
<dbReference type="PROSITE" id="PS51354">
    <property type="entry name" value="GLUTAREDOXIN_2"/>
    <property type="match status" value="1"/>
</dbReference>
<evidence type="ECO:0000313" key="6">
    <source>
        <dbReference type="EMBL" id="KYQ91473.1"/>
    </source>
</evidence>
<evidence type="ECO:0000256" key="4">
    <source>
        <dbReference type="ARBA" id="ARBA00023284"/>
    </source>
</evidence>
<dbReference type="InParanoid" id="A0A151ZBZ8"/>
<dbReference type="PROSITE" id="PS00195">
    <property type="entry name" value="GLUTAREDOXIN_1"/>
    <property type="match status" value="1"/>
</dbReference>
<dbReference type="Proteomes" id="UP000076078">
    <property type="component" value="Unassembled WGS sequence"/>
</dbReference>
<dbReference type="InterPro" id="IPR011767">
    <property type="entry name" value="GLR_AS"/>
</dbReference>
<dbReference type="SUPFAM" id="SSF52833">
    <property type="entry name" value="Thioredoxin-like"/>
    <property type="match status" value="1"/>
</dbReference>
<dbReference type="GO" id="GO:0034599">
    <property type="term" value="P:cellular response to oxidative stress"/>
    <property type="evidence" value="ECO:0007669"/>
    <property type="project" value="TreeGrafter"/>
</dbReference>
<comment type="caution">
    <text evidence="6">The sequence shown here is derived from an EMBL/GenBank/DDBJ whole genome shotgun (WGS) entry which is preliminary data.</text>
</comment>
<dbReference type="GO" id="GO:0005737">
    <property type="term" value="C:cytoplasm"/>
    <property type="evidence" value="ECO:0007669"/>
    <property type="project" value="TreeGrafter"/>
</dbReference>
<keyword evidence="2" id="KW-0249">Electron transport</keyword>
<keyword evidence="1" id="KW-0813">Transport</keyword>
<dbReference type="FunCoup" id="A0A151ZBZ8">
    <property type="interactions" value="259"/>
</dbReference>
<dbReference type="Pfam" id="PF00462">
    <property type="entry name" value="Glutaredoxin"/>
    <property type="match status" value="1"/>
</dbReference>
<proteinExistence type="predicted"/>
<dbReference type="PANTHER" id="PTHR45694">
    <property type="entry name" value="GLUTAREDOXIN 2"/>
    <property type="match status" value="1"/>
</dbReference>
<dbReference type="Gene3D" id="3.40.30.10">
    <property type="entry name" value="Glutaredoxin"/>
    <property type="match status" value="1"/>
</dbReference>
<dbReference type="EMBL" id="LODT01000035">
    <property type="protein sequence ID" value="KYQ91473.1"/>
    <property type="molecule type" value="Genomic_DNA"/>
</dbReference>
<dbReference type="CDD" id="cd03419">
    <property type="entry name" value="GRX_GRXh_1_2_like"/>
    <property type="match status" value="1"/>
</dbReference>
<dbReference type="PRINTS" id="PR00160">
    <property type="entry name" value="GLUTAREDOXIN"/>
</dbReference>
<reference evidence="6 7" key="1">
    <citation type="submission" date="2015-12" db="EMBL/GenBank/DDBJ databases">
        <title>Dictyostelia acquired genes for synthesis and detection of signals that induce cell-type specialization by lateral gene transfer from prokaryotes.</title>
        <authorList>
            <person name="Gloeckner G."/>
            <person name="Schaap P."/>
        </authorList>
    </citation>
    <scope>NUCLEOTIDE SEQUENCE [LARGE SCALE GENOMIC DNA]</scope>
    <source>
        <strain evidence="6 7">TK</strain>
    </source>
</reference>
<evidence type="ECO:0000259" key="5">
    <source>
        <dbReference type="Pfam" id="PF00462"/>
    </source>
</evidence>
<evidence type="ECO:0000256" key="1">
    <source>
        <dbReference type="ARBA" id="ARBA00022448"/>
    </source>
</evidence>
<dbReference type="FunFam" id="3.40.30.10:FF:000093">
    <property type="entry name" value="Glutaredoxin 2"/>
    <property type="match status" value="1"/>
</dbReference>
<keyword evidence="3" id="KW-1015">Disulfide bond</keyword>
<dbReference type="PANTHER" id="PTHR45694:SF18">
    <property type="entry name" value="GLUTAREDOXIN-1-RELATED"/>
    <property type="match status" value="1"/>
</dbReference>
<evidence type="ECO:0000313" key="7">
    <source>
        <dbReference type="Proteomes" id="UP000076078"/>
    </source>
</evidence>
<gene>
    <name evidence="6" type="ORF">DLAC_08440</name>
</gene>
<keyword evidence="4" id="KW-0676">Redox-active center</keyword>
<organism evidence="6 7">
    <name type="scientific">Tieghemostelium lacteum</name>
    <name type="common">Slime mold</name>
    <name type="synonym">Dictyostelium lacteum</name>
    <dbReference type="NCBI Taxonomy" id="361077"/>
    <lineage>
        <taxon>Eukaryota</taxon>
        <taxon>Amoebozoa</taxon>
        <taxon>Evosea</taxon>
        <taxon>Eumycetozoa</taxon>
        <taxon>Dictyostelia</taxon>
        <taxon>Dictyosteliales</taxon>
        <taxon>Raperosteliaceae</taxon>
        <taxon>Tieghemostelium</taxon>
    </lineage>
</organism>
<protein>
    <submittedName>
        <fullName evidence="6">Glutaredoxin</fullName>
    </submittedName>
</protein>
<feature type="domain" description="Glutaredoxin" evidence="5">
    <location>
        <begin position="16"/>
        <end position="77"/>
    </location>
</feature>
<accession>A0A151ZBZ8</accession>